<evidence type="ECO:0000313" key="3">
    <source>
        <dbReference type="Proteomes" id="UP000807469"/>
    </source>
</evidence>
<keyword evidence="1" id="KW-1133">Transmembrane helix</keyword>
<keyword evidence="1" id="KW-0472">Membrane</keyword>
<sequence>MHRDCDGLVAVRFYIHRVHFLPSIIYLSFISSYSHSSQFLPSYPTARTFDAYFRTQCLTMYIPLPFSSIFFFSLRRRPSFILRHPLPSQ</sequence>
<organism evidence="2 3">
    <name type="scientific">Pholiota conissans</name>
    <dbReference type="NCBI Taxonomy" id="109636"/>
    <lineage>
        <taxon>Eukaryota</taxon>
        <taxon>Fungi</taxon>
        <taxon>Dikarya</taxon>
        <taxon>Basidiomycota</taxon>
        <taxon>Agaricomycotina</taxon>
        <taxon>Agaricomycetes</taxon>
        <taxon>Agaricomycetidae</taxon>
        <taxon>Agaricales</taxon>
        <taxon>Agaricineae</taxon>
        <taxon>Strophariaceae</taxon>
        <taxon>Pholiota</taxon>
    </lineage>
</organism>
<keyword evidence="1" id="KW-0812">Transmembrane</keyword>
<keyword evidence="3" id="KW-1185">Reference proteome</keyword>
<dbReference type="AlphaFoldDB" id="A0A9P5Z9I4"/>
<protein>
    <submittedName>
        <fullName evidence="2">Uncharacterized protein</fullName>
    </submittedName>
</protein>
<comment type="caution">
    <text evidence="2">The sequence shown here is derived from an EMBL/GenBank/DDBJ whole genome shotgun (WGS) entry which is preliminary data.</text>
</comment>
<evidence type="ECO:0000313" key="2">
    <source>
        <dbReference type="EMBL" id="KAF9483073.1"/>
    </source>
</evidence>
<dbReference type="EMBL" id="MU155158">
    <property type="protein sequence ID" value="KAF9483073.1"/>
    <property type="molecule type" value="Genomic_DNA"/>
</dbReference>
<dbReference type="Proteomes" id="UP000807469">
    <property type="component" value="Unassembled WGS sequence"/>
</dbReference>
<gene>
    <name evidence="2" type="ORF">BDN70DRAFT_360518</name>
</gene>
<proteinExistence type="predicted"/>
<accession>A0A9P5Z9I4</accession>
<reference evidence="2" key="1">
    <citation type="submission" date="2020-11" db="EMBL/GenBank/DDBJ databases">
        <authorList>
            <consortium name="DOE Joint Genome Institute"/>
            <person name="Ahrendt S."/>
            <person name="Riley R."/>
            <person name="Andreopoulos W."/>
            <person name="Labutti K."/>
            <person name="Pangilinan J."/>
            <person name="Ruiz-Duenas F.J."/>
            <person name="Barrasa J.M."/>
            <person name="Sanchez-Garcia M."/>
            <person name="Camarero S."/>
            <person name="Miyauchi S."/>
            <person name="Serrano A."/>
            <person name="Linde D."/>
            <person name="Babiker R."/>
            <person name="Drula E."/>
            <person name="Ayuso-Fernandez I."/>
            <person name="Pacheco R."/>
            <person name="Padilla G."/>
            <person name="Ferreira P."/>
            <person name="Barriuso J."/>
            <person name="Kellner H."/>
            <person name="Castanera R."/>
            <person name="Alfaro M."/>
            <person name="Ramirez L."/>
            <person name="Pisabarro A.G."/>
            <person name="Kuo A."/>
            <person name="Tritt A."/>
            <person name="Lipzen A."/>
            <person name="He G."/>
            <person name="Yan M."/>
            <person name="Ng V."/>
            <person name="Cullen D."/>
            <person name="Martin F."/>
            <person name="Rosso M.-N."/>
            <person name="Henrissat B."/>
            <person name="Hibbett D."/>
            <person name="Martinez A.T."/>
            <person name="Grigoriev I.V."/>
        </authorList>
    </citation>
    <scope>NUCLEOTIDE SEQUENCE</scope>
    <source>
        <strain evidence="2">CIRM-BRFM 674</strain>
    </source>
</reference>
<feature type="transmembrane region" description="Helical" evidence="1">
    <location>
        <begin position="12"/>
        <end position="31"/>
    </location>
</feature>
<evidence type="ECO:0000256" key="1">
    <source>
        <dbReference type="SAM" id="Phobius"/>
    </source>
</evidence>
<name>A0A9P5Z9I4_9AGAR</name>
<feature type="transmembrane region" description="Helical" evidence="1">
    <location>
        <begin position="51"/>
        <end position="74"/>
    </location>
</feature>